<keyword evidence="2" id="KW-1185">Reference proteome</keyword>
<organism evidence="1 2">
    <name type="scientific">Paractinoplanes abujensis</name>
    <dbReference type="NCBI Taxonomy" id="882441"/>
    <lineage>
        <taxon>Bacteria</taxon>
        <taxon>Bacillati</taxon>
        <taxon>Actinomycetota</taxon>
        <taxon>Actinomycetes</taxon>
        <taxon>Micromonosporales</taxon>
        <taxon>Micromonosporaceae</taxon>
        <taxon>Paractinoplanes</taxon>
    </lineage>
</organism>
<sequence length="44" mass="4848">MSASLCVRLAPRYEALTPARPAKQLNPRRPAVLIDATVSWAWIG</sequence>
<proteinExistence type="predicted"/>
<dbReference type="AlphaFoldDB" id="A0A7W7G0T5"/>
<evidence type="ECO:0000313" key="1">
    <source>
        <dbReference type="EMBL" id="MBB4691914.1"/>
    </source>
</evidence>
<evidence type="ECO:0000313" key="2">
    <source>
        <dbReference type="Proteomes" id="UP000542742"/>
    </source>
</evidence>
<dbReference type="RefSeq" id="WP_260416476.1">
    <property type="nucleotide sequence ID" value="NZ_BOMC01000004.1"/>
</dbReference>
<dbReference type="EMBL" id="JACHMF010000001">
    <property type="protein sequence ID" value="MBB4691914.1"/>
    <property type="molecule type" value="Genomic_DNA"/>
</dbReference>
<reference evidence="1 2" key="1">
    <citation type="submission" date="2020-08" db="EMBL/GenBank/DDBJ databases">
        <title>Sequencing the genomes of 1000 actinobacteria strains.</title>
        <authorList>
            <person name="Klenk H.-P."/>
        </authorList>
    </citation>
    <scope>NUCLEOTIDE SEQUENCE [LARGE SCALE GENOMIC DNA]</scope>
    <source>
        <strain evidence="1 2">DSM 45518</strain>
    </source>
</reference>
<comment type="caution">
    <text evidence="1">The sequence shown here is derived from an EMBL/GenBank/DDBJ whole genome shotgun (WGS) entry which is preliminary data.</text>
</comment>
<gene>
    <name evidence="1" type="ORF">BKA14_002062</name>
</gene>
<dbReference type="Proteomes" id="UP000542742">
    <property type="component" value="Unassembled WGS sequence"/>
</dbReference>
<protein>
    <submittedName>
        <fullName evidence="1">Uncharacterized protein</fullName>
    </submittedName>
</protein>
<accession>A0A7W7G0T5</accession>
<name>A0A7W7G0T5_9ACTN</name>